<dbReference type="EMBL" id="JANRMS010000491">
    <property type="protein sequence ID" value="KAJ3538903.1"/>
    <property type="molecule type" value="Genomic_DNA"/>
</dbReference>
<proteinExistence type="predicted"/>
<dbReference type="Proteomes" id="UP001148629">
    <property type="component" value="Unassembled WGS sequence"/>
</dbReference>
<sequence>MANPLMSTSTPLGQWVDTLLDTIFCQSDDALAISTYEQFVSPDLLYRINHDQYNYTQLYETFKEARKKNVIRTQSNDEVHCWDAPEGSGAGCVAHMSHFTLTNKETGEETKCSSLTLANVRVNDGKRMLVELTEVLN</sequence>
<evidence type="ECO:0000313" key="1">
    <source>
        <dbReference type="EMBL" id="KAJ3538903.1"/>
    </source>
</evidence>
<protein>
    <submittedName>
        <fullName evidence="1">Uncharacterized protein</fullName>
    </submittedName>
</protein>
<name>A0ACC1SFV5_9HYPO</name>
<organism evidence="1 2">
    <name type="scientific">Fusarium decemcellulare</name>
    <dbReference type="NCBI Taxonomy" id="57161"/>
    <lineage>
        <taxon>Eukaryota</taxon>
        <taxon>Fungi</taxon>
        <taxon>Dikarya</taxon>
        <taxon>Ascomycota</taxon>
        <taxon>Pezizomycotina</taxon>
        <taxon>Sordariomycetes</taxon>
        <taxon>Hypocreomycetidae</taxon>
        <taxon>Hypocreales</taxon>
        <taxon>Nectriaceae</taxon>
        <taxon>Fusarium</taxon>
        <taxon>Fusarium decemcellulare species complex</taxon>
    </lineage>
</organism>
<reference evidence="1" key="1">
    <citation type="submission" date="2022-08" db="EMBL/GenBank/DDBJ databases">
        <title>Genome Sequence of Fusarium decemcellulare.</title>
        <authorList>
            <person name="Buettner E."/>
        </authorList>
    </citation>
    <scope>NUCLEOTIDE SEQUENCE</scope>
    <source>
        <strain evidence="1">Babe19</strain>
    </source>
</reference>
<gene>
    <name evidence="1" type="ORF">NM208_g5704</name>
</gene>
<comment type="caution">
    <text evidence="1">The sequence shown here is derived from an EMBL/GenBank/DDBJ whole genome shotgun (WGS) entry which is preliminary data.</text>
</comment>
<evidence type="ECO:0000313" key="2">
    <source>
        <dbReference type="Proteomes" id="UP001148629"/>
    </source>
</evidence>
<accession>A0ACC1SFV5</accession>
<keyword evidence="2" id="KW-1185">Reference proteome</keyword>